<dbReference type="STRING" id="42155.A0A0R3QED6"/>
<protein>
    <submittedName>
        <fullName evidence="4">Aha1_N domain-containing protein</fullName>
    </submittedName>
</protein>
<proteinExistence type="predicted"/>
<dbReference type="EMBL" id="UZAG01003825">
    <property type="protein sequence ID" value="VDO15945.1"/>
    <property type="molecule type" value="Genomic_DNA"/>
</dbReference>
<keyword evidence="3" id="KW-1185">Reference proteome</keyword>
<dbReference type="WBParaSite" id="BTMF_0000472601-mRNA-1">
    <property type="protein sequence ID" value="BTMF_0000472601-mRNA-1"/>
    <property type="gene ID" value="BTMF_0000472601"/>
</dbReference>
<dbReference type="Proteomes" id="UP000280834">
    <property type="component" value="Unassembled WGS sequence"/>
</dbReference>
<dbReference type="AlphaFoldDB" id="A0A0R3QED6"/>
<feature type="transmembrane region" description="Helical" evidence="1">
    <location>
        <begin position="17"/>
        <end position="35"/>
    </location>
</feature>
<evidence type="ECO:0000313" key="4">
    <source>
        <dbReference type="WBParaSite" id="BTMF_0000472601-mRNA-1"/>
    </source>
</evidence>
<evidence type="ECO:0000313" key="3">
    <source>
        <dbReference type="Proteomes" id="UP000280834"/>
    </source>
</evidence>
<keyword evidence="1" id="KW-0812">Transmembrane</keyword>
<reference evidence="4" key="1">
    <citation type="submission" date="2017-02" db="UniProtKB">
        <authorList>
            <consortium name="WormBaseParasite"/>
        </authorList>
    </citation>
    <scope>IDENTIFICATION</scope>
</reference>
<evidence type="ECO:0000256" key="1">
    <source>
        <dbReference type="SAM" id="Phobius"/>
    </source>
</evidence>
<name>A0A0R3QED6_9BILA</name>
<accession>A0A0R3QED6</accession>
<organism evidence="4">
    <name type="scientific">Brugia timori</name>
    <dbReference type="NCBI Taxonomy" id="42155"/>
    <lineage>
        <taxon>Eukaryota</taxon>
        <taxon>Metazoa</taxon>
        <taxon>Ecdysozoa</taxon>
        <taxon>Nematoda</taxon>
        <taxon>Chromadorea</taxon>
        <taxon>Rhabditida</taxon>
        <taxon>Spirurina</taxon>
        <taxon>Spiruromorpha</taxon>
        <taxon>Filarioidea</taxon>
        <taxon>Onchocercidae</taxon>
        <taxon>Brugia</taxon>
    </lineage>
</organism>
<gene>
    <name evidence="2" type="ORF">BTMF_LOCUS4014</name>
</gene>
<reference evidence="2 3" key="2">
    <citation type="submission" date="2018-11" db="EMBL/GenBank/DDBJ databases">
        <authorList>
            <consortium name="Pathogen Informatics"/>
        </authorList>
    </citation>
    <scope>NUCLEOTIDE SEQUENCE [LARGE SCALE GENOMIC DNA]</scope>
</reference>
<sequence length="113" mass="13721">FLKSYHLVYCLRFKWDFLFFFFFLLNLTITIEINVKVNNRMKSVTDKWTTRDEKGDIMDEWSMKSWKGENDGLRRRDNGTGETWHRKVEISADGKASFVDNRRFYTRDYVVEV</sequence>
<keyword evidence="1" id="KW-1133">Transmembrane helix</keyword>
<keyword evidence="1" id="KW-0472">Membrane</keyword>
<evidence type="ECO:0000313" key="2">
    <source>
        <dbReference type="EMBL" id="VDO15945.1"/>
    </source>
</evidence>